<keyword evidence="2" id="KW-1185">Reference proteome</keyword>
<reference evidence="1 2" key="1">
    <citation type="submission" date="2019-10" db="EMBL/GenBank/DDBJ databases">
        <authorList>
            <person name="Palmer J.M."/>
        </authorList>
    </citation>
    <scope>NUCLEOTIDE SEQUENCE [LARGE SCALE GENOMIC DNA]</scope>
    <source>
        <strain evidence="1 2">TWF694</strain>
    </source>
</reference>
<dbReference type="EMBL" id="JAVHJO010000015">
    <property type="protein sequence ID" value="KAK6527479.1"/>
    <property type="molecule type" value="Genomic_DNA"/>
</dbReference>
<organism evidence="1 2">
    <name type="scientific">Orbilia ellipsospora</name>
    <dbReference type="NCBI Taxonomy" id="2528407"/>
    <lineage>
        <taxon>Eukaryota</taxon>
        <taxon>Fungi</taxon>
        <taxon>Dikarya</taxon>
        <taxon>Ascomycota</taxon>
        <taxon>Pezizomycotina</taxon>
        <taxon>Orbiliomycetes</taxon>
        <taxon>Orbiliales</taxon>
        <taxon>Orbiliaceae</taxon>
        <taxon>Orbilia</taxon>
    </lineage>
</organism>
<sequence>MAAKLPLLTRKNIRDEFTNKKDGLIGKLKEYTGETYDLVVNFEELYPTVNQGESYQTESIGTIVYNTYESLVDQLKRMTDEGDNQVVKDYFNDVVSSKKINVLVVDMESGYNATRVTDGVLELVYRKDNFGTNTSYIASELQKELDKSFGETHKGQLPLAARLGFQNDFLDKKQALEKKIAEELLDQEISLVADPAKVWEVAVQEFDKLKKREQSDIDMESIARNMGAAIYSYFEGFKDQIAYKFKQDDLMVEGFMELCEKKEVRFELIPKADLKKSYNEAVFEDGVYIIRASPQTWYTNTSYACEDIDKLL</sequence>
<evidence type="ECO:0000313" key="1">
    <source>
        <dbReference type="EMBL" id="KAK6527479.1"/>
    </source>
</evidence>
<dbReference type="AlphaFoldDB" id="A0AAV9WVC2"/>
<comment type="caution">
    <text evidence="1">The sequence shown here is derived from an EMBL/GenBank/DDBJ whole genome shotgun (WGS) entry which is preliminary data.</text>
</comment>
<name>A0AAV9WVC2_9PEZI</name>
<accession>A0AAV9WVC2</accession>
<protein>
    <submittedName>
        <fullName evidence="1">Uncharacterized protein</fullName>
    </submittedName>
</protein>
<evidence type="ECO:0000313" key="2">
    <source>
        <dbReference type="Proteomes" id="UP001365542"/>
    </source>
</evidence>
<gene>
    <name evidence="1" type="ORF">TWF694_004467</name>
</gene>
<dbReference type="Proteomes" id="UP001365542">
    <property type="component" value="Unassembled WGS sequence"/>
</dbReference>
<proteinExistence type="predicted"/>